<dbReference type="InterPro" id="IPR007217">
    <property type="entry name" value="Per1-like"/>
</dbReference>
<keyword evidence="7" id="KW-0256">Endoplasmic reticulum</keyword>
<protein>
    <recommendedName>
        <fullName evidence="7">Post-GPI attachment to proteins factor 3</fullName>
    </recommendedName>
</protein>
<dbReference type="AlphaFoldDB" id="A0A9P7VBB0"/>
<keyword evidence="5 7" id="KW-1133">Transmembrane helix</keyword>
<comment type="subcellular location">
    <subcellularLocation>
        <location evidence="1">Endomembrane system</location>
        <topology evidence="1">Multi-pass membrane protein</topology>
    </subcellularLocation>
    <subcellularLocation>
        <location evidence="7">Endoplasmic reticulum membrane</location>
        <topology evidence="7">Multi-pass membrane protein</topology>
    </subcellularLocation>
</comment>
<evidence type="ECO:0000256" key="1">
    <source>
        <dbReference type="ARBA" id="ARBA00004127"/>
    </source>
</evidence>
<feature type="transmembrane region" description="Helical" evidence="7">
    <location>
        <begin position="173"/>
        <end position="192"/>
    </location>
</feature>
<comment type="caution">
    <text evidence="8">The sequence shown here is derived from an EMBL/GenBank/DDBJ whole genome shotgun (WGS) entry which is preliminary data.</text>
</comment>
<evidence type="ECO:0000256" key="7">
    <source>
        <dbReference type="RuleBase" id="RU365066"/>
    </source>
</evidence>
<feature type="transmembrane region" description="Helical" evidence="7">
    <location>
        <begin position="61"/>
        <end position="83"/>
    </location>
</feature>
<feature type="transmembrane region" description="Helical" evidence="7">
    <location>
        <begin position="255"/>
        <end position="276"/>
    </location>
</feature>
<evidence type="ECO:0000256" key="5">
    <source>
        <dbReference type="ARBA" id="ARBA00022989"/>
    </source>
</evidence>
<comment type="function">
    <text evidence="7">Involved in the lipid remodeling steps of GPI-anchor maturation.</text>
</comment>
<feature type="transmembrane region" description="Helical" evidence="7">
    <location>
        <begin position="104"/>
        <end position="130"/>
    </location>
</feature>
<keyword evidence="6 7" id="KW-0472">Membrane</keyword>
<feature type="transmembrane region" description="Helical" evidence="7">
    <location>
        <begin position="291"/>
        <end position="310"/>
    </location>
</feature>
<accession>A0A9P7VBB0</accession>
<dbReference type="EMBL" id="JAHMUF010000005">
    <property type="protein sequence ID" value="KAG7194858.1"/>
    <property type="molecule type" value="Genomic_DNA"/>
</dbReference>
<feature type="transmembrane region" description="Helical" evidence="7">
    <location>
        <begin position="142"/>
        <end position="161"/>
    </location>
</feature>
<name>A0A9P7VBB0_9ASCO</name>
<keyword evidence="9" id="KW-1185">Reference proteome</keyword>
<dbReference type="Pfam" id="PF04080">
    <property type="entry name" value="Per1"/>
    <property type="match status" value="1"/>
</dbReference>
<dbReference type="RefSeq" id="XP_043050405.1">
    <property type="nucleotide sequence ID" value="XM_043194654.1"/>
</dbReference>
<dbReference type="GO" id="GO:0016788">
    <property type="term" value="F:hydrolase activity, acting on ester bonds"/>
    <property type="evidence" value="ECO:0007669"/>
    <property type="project" value="TreeGrafter"/>
</dbReference>
<dbReference type="OrthoDB" id="419770at2759"/>
<dbReference type="Proteomes" id="UP000790833">
    <property type="component" value="Unassembled WGS sequence"/>
</dbReference>
<dbReference type="GO" id="GO:0006506">
    <property type="term" value="P:GPI anchor biosynthetic process"/>
    <property type="evidence" value="ECO:0007669"/>
    <property type="project" value="UniProtKB-KW"/>
</dbReference>
<dbReference type="GO" id="GO:0005789">
    <property type="term" value="C:endoplasmic reticulum membrane"/>
    <property type="evidence" value="ECO:0007669"/>
    <property type="project" value="UniProtKB-SubCell"/>
</dbReference>
<dbReference type="PANTHER" id="PTHR13148:SF0">
    <property type="entry name" value="POST-GPI ATTACHMENT TO PROTEINS FACTOR 3"/>
    <property type="match status" value="1"/>
</dbReference>
<keyword evidence="4" id="KW-0732">Signal</keyword>
<evidence type="ECO:0000313" key="8">
    <source>
        <dbReference type="EMBL" id="KAG7194858.1"/>
    </source>
</evidence>
<gene>
    <name evidence="8" type="ORF">KQ657_003962</name>
</gene>
<evidence type="ECO:0000256" key="4">
    <source>
        <dbReference type="ARBA" id="ARBA00022729"/>
    </source>
</evidence>
<dbReference type="GeneID" id="66117336"/>
<evidence type="ECO:0000256" key="6">
    <source>
        <dbReference type="ARBA" id="ARBA00023136"/>
    </source>
</evidence>
<dbReference type="PANTHER" id="PTHR13148">
    <property type="entry name" value="PER1-RELATED"/>
    <property type="match status" value="1"/>
</dbReference>
<comment type="caution">
    <text evidence="7">Lacks conserved residue(s) required for the propagation of feature annotation.</text>
</comment>
<evidence type="ECO:0000313" key="9">
    <source>
        <dbReference type="Proteomes" id="UP000790833"/>
    </source>
</evidence>
<reference evidence="8" key="1">
    <citation type="submission" date="2021-03" db="EMBL/GenBank/DDBJ databases">
        <authorList>
            <person name="Palmer J.M."/>
        </authorList>
    </citation>
    <scope>NUCLEOTIDE SEQUENCE</scope>
    <source>
        <strain evidence="8">ARV_011</strain>
    </source>
</reference>
<proteinExistence type="inferred from homology"/>
<keyword evidence="2 7" id="KW-0337">GPI-anchor biosynthesis</keyword>
<organism evidence="8 9">
    <name type="scientific">Scheffersomyces spartinae</name>
    <dbReference type="NCBI Taxonomy" id="45513"/>
    <lineage>
        <taxon>Eukaryota</taxon>
        <taxon>Fungi</taxon>
        <taxon>Dikarya</taxon>
        <taxon>Ascomycota</taxon>
        <taxon>Saccharomycotina</taxon>
        <taxon>Pichiomycetes</taxon>
        <taxon>Debaryomycetaceae</taxon>
        <taxon>Scheffersomyces</taxon>
    </lineage>
</organism>
<evidence type="ECO:0000256" key="3">
    <source>
        <dbReference type="ARBA" id="ARBA00022692"/>
    </source>
</evidence>
<evidence type="ECO:0000256" key="2">
    <source>
        <dbReference type="ARBA" id="ARBA00022502"/>
    </source>
</evidence>
<comment type="similarity">
    <text evidence="7">Belongs to the PGAP3 family.</text>
</comment>
<keyword evidence="3 7" id="KW-0812">Transmembrane</keyword>
<sequence length="320" mass="38015">MFSQEDFNRYDTLNVVSRNIFQWTCPQDCHYRCQQLITDETMKNDNHMYQFYGKWPFRRVFGIQEFFLAAFSMGNLLVNYDNLKLIRHNQKRAQVSSHPQQLDWVGRIYSQFTIALVISILGWLCSTIFHMRDNAVTETLDYFGANGILLANFNAIAILLLKYYRSLKWTRLCQFVCVLAYVFHVASLLKQWDYQYNMKFGLTVGITSSLLWTWHTIQTNRIFTKHYPVLNNLIELLPYETKVLTLAHNKIRSRLIPWIPLVCNLIVLGGVLLEVFDWHPLGRLVDAHSCWHLITIFPNFIWYDWIVWNVEMLKVLNKIK</sequence>